<dbReference type="AlphaFoldDB" id="A0ABD6CLC8"/>
<keyword evidence="2" id="KW-1185">Reference proteome</keyword>
<evidence type="ECO:0000313" key="1">
    <source>
        <dbReference type="EMBL" id="MFD1598659.1"/>
    </source>
</evidence>
<reference evidence="1 2" key="1">
    <citation type="journal article" date="2019" name="Int. J. Syst. Evol. Microbiol.">
        <title>The Global Catalogue of Microorganisms (GCM) 10K type strain sequencing project: providing services to taxonomists for standard genome sequencing and annotation.</title>
        <authorList>
            <consortium name="The Broad Institute Genomics Platform"/>
            <consortium name="The Broad Institute Genome Sequencing Center for Infectious Disease"/>
            <person name="Wu L."/>
            <person name="Ma J."/>
        </authorList>
    </citation>
    <scope>NUCLEOTIDE SEQUENCE [LARGE SCALE GENOMIC DNA]</scope>
    <source>
        <strain evidence="1 2">CGMCC 1.12121</strain>
    </source>
</reference>
<dbReference type="Pfam" id="PF25252">
    <property type="entry name" value="DUF7854"/>
    <property type="match status" value="1"/>
</dbReference>
<accession>A0ABD6CLC8</accession>
<evidence type="ECO:0000313" key="2">
    <source>
        <dbReference type="Proteomes" id="UP001597085"/>
    </source>
</evidence>
<dbReference type="Proteomes" id="UP001597085">
    <property type="component" value="Unassembled WGS sequence"/>
</dbReference>
<dbReference type="InterPro" id="IPR057176">
    <property type="entry name" value="DUF7854"/>
</dbReference>
<protein>
    <submittedName>
        <fullName evidence="1">Uncharacterized protein</fullName>
    </submittedName>
</protein>
<sequence>MDRISALRNVEEALRDFEAGESDLAATEQRVVTVLRTYATDFEGEEGLRAYQATGDGRAHGLVVVAESEGEARERIADLLDEDPAALDADISPV</sequence>
<gene>
    <name evidence="1" type="ORF">ACFSBX_06770</name>
</gene>
<dbReference type="EMBL" id="JBHUDK010000005">
    <property type="protein sequence ID" value="MFD1598659.1"/>
    <property type="molecule type" value="Genomic_DNA"/>
</dbReference>
<organism evidence="1 2">
    <name type="scientific">Halobellus rarus</name>
    <dbReference type="NCBI Taxonomy" id="1126237"/>
    <lineage>
        <taxon>Archaea</taxon>
        <taxon>Methanobacteriati</taxon>
        <taxon>Methanobacteriota</taxon>
        <taxon>Stenosarchaea group</taxon>
        <taxon>Halobacteria</taxon>
        <taxon>Halobacteriales</taxon>
        <taxon>Haloferacaceae</taxon>
        <taxon>Halobellus</taxon>
    </lineage>
</organism>
<dbReference type="RefSeq" id="WP_256419880.1">
    <property type="nucleotide sequence ID" value="NZ_JANHDI010000001.1"/>
</dbReference>
<comment type="caution">
    <text evidence="1">The sequence shown here is derived from an EMBL/GenBank/DDBJ whole genome shotgun (WGS) entry which is preliminary data.</text>
</comment>
<name>A0ABD6CLC8_9EURY</name>
<proteinExistence type="predicted"/>